<dbReference type="PROSITE" id="PS50977">
    <property type="entry name" value="HTH_TETR_2"/>
    <property type="match status" value="1"/>
</dbReference>
<dbReference type="InterPro" id="IPR041583">
    <property type="entry name" value="TetR_C_31"/>
</dbReference>
<dbReference type="Pfam" id="PF17940">
    <property type="entry name" value="TetR_C_31"/>
    <property type="match status" value="1"/>
</dbReference>
<dbReference type="PANTHER" id="PTHR30055:SF231">
    <property type="entry name" value="TRANSCRIPTIONAL REGULATORY PROTEIN (PROBABLY DEOR-FAMILY)-RELATED"/>
    <property type="match status" value="1"/>
</dbReference>
<dbReference type="InterPro" id="IPR009057">
    <property type="entry name" value="Homeodomain-like_sf"/>
</dbReference>
<gene>
    <name evidence="4" type="ORF">ITI46_18085</name>
</gene>
<feature type="DNA-binding region" description="H-T-H motif" evidence="2">
    <location>
        <begin position="28"/>
        <end position="47"/>
    </location>
</feature>
<dbReference type="InterPro" id="IPR001647">
    <property type="entry name" value="HTH_TetR"/>
</dbReference>
<dbReference type="Pfam" id="PF00440">
    <property type="entry name" value="TetR_N"/>
    <property type="match status" value="1"/>
</dbReference>
<keyword evidence="1 2" id="KW-0238">DNA-binding</keyword>
<organism evidence="4 5">
    <name type="scientific">Streptomyces oryzae</name>
    <dbReference type="NCBI Taxonomy" id="1434886"/>
    <lineage>
        <taxon>Bacteria</taxon>
        <taxon>Bacillati</taxon>
        <taxon>Actinomycetota</taxon>
        <taxon>Actinomycetes</taxon>
        <taxon>Kitasatosporales</taxon>
        <taxon>Streptomycetaceae</taxon>
        <taxon>Streptomyces</taxon>
    </lineage>
</organism>
<evidence type="ECO:0000256" key="1">
    <source>
        <dbReference type="ARBA" id="ARBA00023125"/>
    </source>
</evidence>
<dbReference type="EMBL" id="JADKMA010000086">
    <property type="protein sequence ID" value="MBO8193554.1"/>
    <property type="molecule type" value="Genomic_DNA"/>
</dbReference>
<name>A0ABS3XE38_9ACTN</name>
<dbReference type="Gene3D" id="1.10.357.10">
    <property type="entry name" value="Tetracycline Repressor, domain 2"/>
    <property type="match status" value="1"/>
</dbReference>
<dbReference type="SUPFAM" id="SSF46689">
    <property type="entry name" value="Homeodomain-like"/>
    <property type="match status" value="1"/>
</dbReference>
<dbReference type="PANTHER" id="PTHR30055">
    <property type="entry name" value="HTH-TYPE TRANSCRIPTIONAL REGULATOR RUTR"/>
    <property type="match status" value="1"/>
</dbReference>
<feature type="domain" description="HTH tetR-type" evidence="3">
    <location>
        <begin position="5"/>
        <end position="65"/>
    </location>
</feature>
<dbReference type="RefSeq" id="WP_209240669.1">
    <property type="nucleotide sequence ID" value="NZ_JADKMA010000086.1"/>
</dbReference>
<protein>
    <submittedName>
        <fullName evidence="4">TetR family transcriptional regulator</fullName>
    </submittedName>
</protein>
<comment type="caution">
    <text evidence="4">The sequence shown here is derived from an EMBL/GenBank/DDBJ whole genome shotgun (WGS) entry which is preliminary data.</text>
</comment>
<accession>A0ABS3XE38</accession>
<reference evidence="4 5" key="1">
    <citation type="submission" date="2020-11" db="EMBL/GenBank/DDBJ databases">
        <title>Streptomyces spirodelae sp. nov., isolated from duckweed.</title>
        <authorList>
            <person name="Saimee Y."/>
            <person name="Duangmal K."/>
        </authorList>
    </citation>
    <scope>NUCLEOTIDE SEQUENCE [LARGE SCALE GENOMIC DNA]</scope>
    <source>
        <strain evidence="4 5">S16-07</strain>
    </source>
</reference>
<evidence type="ECO:0000313" key="4">
    <source>
        <dbReference type="EMBL" id="MBO8193554.1"/>
    </source>
</evidence>
<evidence type="ECO:0000256" key="2">
    <source>
        <dbReference type="PROSITE-ProRule" id="PRU00335"/>
    </source>
</evidence>
<dbReference type="InterPro" id="IPR050109">
    <property type="entry name" value="HTH-type_TetR-like_transc_reg"/>
</dbReference>
<proteinExistence type="predicted"/>
<evidence type="ECO:0000313" key="5">
    <source>
        <dbReference type="Proteomes" id="UP001519064"/>
    </source>
</evidence>
<keyword evidence="5" id="KW-1185">Reference proteome</keyword>
<dbReference type="Proteomes" id="UP001519064">
    <property type="component" value="Unassembled WGS sequence"/>
</dbReference>
<sequence length="204" mass="22556">MRQNTERRTALLDAAIEVLAREGSRGLTLRAVDKEAGVPTGTSSNYFAHRGDMLTQVMRRTRERLTPDPAALTARMEAPRTFALEVELMRDLVGRMRADRSSYLAMLELRLEATRRPELYEELSGFLRDEFHGLIAYHRDAGMPGDDLGVVLLYLAMAGLLIDDMTVPDILSEPYDADRLIQAMVPRVFGADSAQGNGSAAGAD</sequence>
<evidence type="ECO:0000259" key="3">
    <source>
        <dbReference type="PROSITE" id="PS50977"/>
    </source>
</evidence>